<accession>A0A074ZKH2</accession>
<gene>
    <name evidence="2" type="ORF">T265_05431</name>
</gene>
<dbReference type="PANTHER" id="PTHR47331:SF5">
    <property type="entry name" value="RIBONUCLEASE H"/>
    <property type="match status" value="1"/>
</dbReference>
<organism evidence="2 3">
    <name type="scientific">Opisthorchis viverrini</name>
    <name type="common">Southeast Asian liver fluke</name>
    <dbReference type="NCBI Taxonomy" id="6198"/>
    <lineage>
        <taxon>Eukaryota</taxon>
        <taxon>Metazoa</taxon>
        <taxon>Spiralia</taxon>
        <taxon>Lophotrochozoa</taxon>
        <taxon>Platyhelminthes</taxon>
        <taxon>Trematoda</taxon>
        <taxon>Digenea</taxon>
        <taxon>Opisthorchiida</taxon>
        <taxon>Opisthorchiata</taxon>
        <taxon>Opisthorchiidae</taxon>
        <taxon>Opisthorchis</taxon>
    </lineage>
</organism>
<reference evidence="2 3" key="1">
    <citation type="submission" date="2013-11" db="EMBL/GenBank/DDBJ databases">
        <title>Opisthorchis viverrini - life in the bile duct.</title>
        <authorList>
            <person name="Young N.D."/>
            <person name="Nagarajan N."/>
            <person name="Lin S.J."/>
            <person name="Korhonen P.K."/>
            <person name="Jex A.R."/>
            <person name="Hall R.S."/>
            <person name="Safavi-Hemami H."/>
            <person name="Kaewkong W."/>
            <person name="Bertrand D."/>
            <person name="Gao S."/>
            <person name="Seet Q."/>
            <person name="Wongkham S."/>
            <person name="Teh B.T."/>
            <person name="Wongkham C."/>
            <person name="Intapan P.M."/>
            <person name="Maleewong W."/>
            <person name="Yang X."/>
            <person name="Hu M."/>
            <person name="Wang Z."/>
            <person name="Hofmann A."/>
            <person name="Sternberg P.W."/>
            <person name="Tan P."/>
            <person name="Wang J."/>
            <person name="Gasser R.B."/>
        </authorList>
    </citation>
    <scope>NUCLEOTIDE SEQUENCE [LARGE SCALE GENOMIC DNA]</scope>
</reference>
<keyword evidence="3" id="KW-1185">Reference proteome</keyword>
<evidence type="ECO:0000256" key="1">
    <source>
        <dbReference type="SAM" id="MobiDB-lite"/>
    </source>
</evidence>
<dbReference type="KEGG" id="ovi:T265_05431"/>
<dbReference type="OrthoDB" id="6287960at2759"/>
<feature type="region of interest" description="Disordered" evidence="1">
    <location>
        <begin position="134"/>
        <end position="154"/>
    </location>
</feature>
<proteinExistence type="predicted"/>
<dbReference type="EMBL" id="KL596720">
    <property type="protein sequence ID" value="KER27541.1"/>
    <property type="molecule type" value="Genomic_DNA"/>
</dbReference>
<dbReference type="CTD" id="20319613"/>
<evidence type="ECO:0008006" key="4">
    <source>
        <dbReference type="Google" id="ProtNLM"/>
    </source>
</evidence>
<sequence>MNGLPWQLNHSSPSVIQHAAAAQQVYAERRKFMRQAPTNTQISIVLSSHPDDADMQLQIRLLIKSAQCGSSRYLEQCPEFIEMPVVSTNICVDRLRVCYLCLKPNHQAKMCRSRHACGLQLCVGNHHLLVHRLSSSKPENEPEPPGIASEGAHHGVSKSNISLAVVPVRILGPKETSRSTPFLDNSASTTLIPSSFLPKLGLKRILVSLINKTITWKCVNYLRRKECISTSFPGYYHVSYDSPDDGNSIFGDRELQLSSTEQQVEKSIAGVNSEE</sequence>
<protein>
    <recommendedName>
        <fullName evidence="4">CCHC-type domain-containing protein</fullName>
    </recommendedName>
</protein>
<dbReference type="Proteomes" id="UP000054324">
    <property type="component" value="Unassembled WGS sequence"/>
</dbReference>
<evidence type="ECO:0000313" key="2">
    <source>
        <dbReference type="EMBL" id="KER27541.1"/>
    </source>
</evidence>
<dbReference type="AlphaFoldDB" id="A0A074ZKH2"/>
<dbReference type="GeneID" id="20319613"/>
<evidence type="ECO:0000313" key="3">
    <source>
        <dbReference type="Proteomes" id="UP000054324"/>
    </source>
</evidence>
<name>A0A074ZKH2_OPIVI</name>
<dbReference type="RefSeq" id="XP_009168702.1">
    <property type="nucleotide sequence ID" value="XM_009170438.1"/>
</dbReference>
<dbReference type="PANTHER" id="PTHR47331">
    <property type="entry name" value="PHD-TYPE DOMAIN-CONTAINING PROTEIN"/>
    <property type="match status" value="1"/>
</dbReference>